<accession>A0A8S0ZFV4</accession>
<sequence>MEDDTSNDVEAVEFIESQGDNDSEKRPIMLLLKRLIRNKQNTVMTNTQIIEILQLEFNIEISNCHELEVDIYIKIIKKYLKDWPQWEELERISSKLSNVKDFDAVAKVLNHKYKNLKEYLGVMLEAAKPLTKKAVRELAIDLNKGQNVDSSEVVMEVYCTREQLNHLFFRKPRADLNNAIFNINKIEPTKISLNTLTFESILNFWWTKIYIQLPNFTYFRELIYKYKHTLVNKVRDEKTPAEILDTRVYNKAKKVKEHPKTAVYQYFDKILQLCNDEHVVQLLQVIFHVLKTDLIDLPDTVKIPSNYRKHVNQYNYVRYLYVENEESDDTKYDLQLEEVVTPSYQILIGRLGKMPESLPPVQEWLKIECMMCKAKFMGTTELMSLLQAHFNDCHQHEPDWQCPHCKRLFSMDYLSKNRWCHEC</sequence>
<evidence type="ECO:0008006" key="5">
    <source>
        <dbReference type="Google" id="ProtNLM"/>
    </source>
</evidence>
<evidence type="ECO:0000313" key="2">
    <source>
        <dbReference type="EMBL" id="CAB3232208.1"/>
    </source>
</evidence>
<comment type="caution">
    <text evidence="2">The sequence shown here is derived from an EMBL/GenBank/DDBJ whole genome shotgun (WGS) entry which is preliminary data.</text>
</comment>
<evidence type="ECO:0000313" key="1">
    <source>
        <dbReference type="EMBL" id="CAB3222475.1"/>
    </source>
</evidence>
<proteinExistence type="predicted"/>
<evidence type="ECO:0000313" key="3">
    <source>
        <dbReference type="Proteomes" id="UP000494106"/>
    </source>
</evidence>
<dbReference type="AlphaFoldDB" id="A0A8S0ZFV4"/>
<dbReference type="Proteomes" id="UP000494106">
    <property type="component" value="Unassembled WGS sequence"/>
</dbReference>
<dbReference type="EMBL" id="CADEBC010000088">
    <property type="protein sequence ID" value="CAB3222475.1"/>
    <property type="molecule type" value="Genomic_DNA"/>
</dbReference>
<reference evidence="3 4" key="1">
    <citation type="submission" date="2020-04" db="EMBL/GenBank/DDBJ databases">
        <authorList>
            <person name="Wallbank WR R."/>
            <person name="Pardo Diaz C."/>
            <person name="Kozak K."/>
            <person name="Martin S."/>
            <person name="Jiggins C."/>
            <person name="Moest M."/>
            <person name="Warren A I."/>
            <person name="Byers J.R.P. K."/>
            <person name="Montejo-Kovacevich G."/>
            <person name="Yen C E."/>
        </authorList>
    </citation>
    <scope>NUCLEOTIDE SEQUENCE [LARGE SCALE GENOMIC DNA]</scope>
</reference>
<dbReference type="EMBL" id="CADEBD010000289">
    <property type="protein sequence ID" value="CAB3232208.1"/>
    <property type="molecule type" value="Genomic_DNA"/>
</dbReference>
<organism evidence="2 4">
    <name type="scientific">Arctia plantaginis</name>
    <name type="common">Wood tiger moth</name>
    <name type="synonym">Phalaena plantaginis</name>
    <dbReference type="NCBI Taxonomy" id="874455"/>
    <lineage>
        <taxon>Eukaryota</taxon>
        <taxon>Metazoa</taxon>
        <taxon>Ecdysozoa</taxon>
        <taxon>Arthropoda</taxon>
        <taxon>Hexapoda</taxon>
        <taxon>Insecta</taxon>
        <taxon>Pterygota</taxon>
        <taxon>Neoptera</taxon>
        <taxon>Endopterygota</taxon>
        <taxon>Lepidoptera</taxon>
        <taxon>Glossata</taxon>
        <taxon>Ditrysia</taxon>
        <taxon>Noctuoidea</taxon>
        <taxon>Erebidae</taxon>
        <taxon>Arctiinae</taxon>
        <taxon>Arctia</taxon>
    </lineage>
</organism>
<dbReference type="Proteomes" id="UP000494256">
    <property type="component" value="Unassembled WGS sequence"/>
</dbReference>
<keyword evidence="3" id="KW-1185">Reference proteome</keyword>
<protein>
    <recommendedName>
        <fullName evidence="5">C2H2-type domain-containing protein</fullName>
    </recommendedName>
</protein>
<name>A0A8S0ZFV4_ARCPL</name>
<evidence type="ECO:0000313" key="4">
    <source>
        <dbReference type="Proteomes" id="UP000494256"/>
    </source>
</evidence>
<gene>
    <name evidence="1" type="ORF">APLA_LOCUS1094</name>
    <name evidence="2" type="ORF">APLA_LOCUS5560</name>
</gene>
<dbReference type="OrthoDB" id="7268531at2759"/>